<keyword evidence="1" id="KW-0732">Signal</keyword>
<reference evidence="2" key="1">
    <citation type="submission" date="2005-08" db="EMBL/GenBank/DDBJ databases">
        <title>Complete sequence of Dechloromonas aromatica RCB.</title>
        <authorList>
            <person name="Salinero K.K."/>
            <person name="Copeland A."/>
            <person name="Lucas S."/>
            <person name="Lapidus A."/>
            <person name="Barry K."/>
            <person name="Detter J.C."/>
            <person name="Glavina T."/>
            <person name="Hammon N."/>
            <person name="Israni S."/>
            <person name="Pitluck S."/>
            <person name="Di Bartolo G."/>
            <person name="Trong S."/>
            <person name="Schmutz J."/>
            <person name="Larimer F."/>
            <person name="Land M."/>
            <person name="Ivanova N."/>
            <person name="Richardson P."/>
        </authorList>
    </citation>
    <scope>NUCLEOTIDE SEQUENCE</scope>
    <source>
        <strain evidence="2">RCB</strain>
    </source>
</reference>
<gene>
    <name evidence="2" type="ordered locus">Daro_0614</name>
</gene>
<sequence length="149" mass="16455">MATMWRRVLVALSMLGAAGAASAIDYRSINVPAAILYDAPSQQGKKLYLIKAQTPVEVVVRLEGWFKVRDAEGTLAWVESRNVSERRMLVVTSPRAEIRQADKAEAAVLAELDKWVAVEFVESASPGWAKVRHRDGATGYIRSTQVWGL</sequence>
<evidence type="ECO:0000313" key="2">
    <source>
        <dbReference type="EMBL" id="AAZ45371.1"/>
    </source>
</evidence>
<dbReference type="InterPro" id="IPR010466">
    <property type="entry name" value="DUF1058"/>
</dbReference>
<evidence type="ECO:0000256" key="1">
    <source>
        <dbReference type="SAM" id="SignalP"/>
    </source>
</evidence>
<protein>
    <recommendedName>
        <fullName evidence="3">SH3b domain-containing protein</fullName>
    </recommendedName>
</protein>
<name>Q47IG0_DECAR</name>
<dbReference type="Pfam" id="PF06347">
    <property type="entry name" value="SH3_4"/>
    <property type="match status" value="2"/>
</dbReference>
<proteinExistence type="predicted"/>
<evidence type="ECO:0008006" key="3">
    <source>
        <dbReference type="Google" id="ProtNLM"/>
    </source>
</evidence>
<dbReference type="eggNOG" id="COG3807">
    <property type="taxonomic scope" value="Bacteria"/>
</dbReference>
<dbReference type="HOGENOM" id="CLU_086360_3_0_4"/>
<organism evidence="2">
    <name type="scientific">Dechloromonas aromatica (strain RCB)</name>
    <dbReference type="NCBI Taxonomy" id="159087"/>
    <lineage>
        <taxon>Bacteria</taxon>
        <taxon>Pseudomonadati</taxon>
        <taxon>Pseudomonadota</taxon>
        <taxon>Betaproteobacteria</taxon>
        <taxon>Rhodocyclales</taxon>
        <taxon>Azonexaceae</taxon>
        <taxon>Dechloromonas</taxon>
    </lineage>
</organism>
<dbReference type="KEGG" id="dar:Daro_0614"/>
<dbReference type="EMBL" id="CP000089">
    <property type="protein sequence ID" value="AAZ45371.1"/>
    <property type="molecule type" value="Genomic_DNA"/>
</dbReference>
<feature type="signal peptide" evidence="1">
    <location>
        <begin position="1"/>
        <end position="23"/>
    </location>
</feature>
<accession>Q47IG0</accession>
<dbReference type="Gene3D" id="2.30.30.40">
    <property type="entry name" value="SH3 Domains"/>
    <property type="match status" value="2"/>
</dbReference>
<dbReference type="AlphaFoldDB" id="Q47IG0"/>
<feature type="chain" id="PRO_5004233249" description="SH3b domain-containing protein" evidence="1">
    <location>
        <begin position="24"/>
        <end position="149"/>
    </location>
</feature>
<dbReference type="STRING" id="159087.Daro_0614"/>